<proteinExistence type="predicted"/>
<gene>
    <name evidence="1" type="ORF">HAX54_037123</name>
</gene>
<sequence>MEEEDKFNERNLQEVDDPDLDSKKVVELRVARLESLTFAWILPHIDSEESTSSTPKHGVPAVILSHAYYRGYSLSHQYYLNQEGNPVHDAEMTYAYSPFYVGRTLYDYDQDS</sequence>
<dbReference type="Proteomes" id="UP000823775">
    <property type="component" value="Unassembled WGS sequence"/>
</dbReference>
<accession>A0ABS8VKV8</accession>
<name>A0ABS8VKV8_DATST</name>
<evidence type="ECO:0000313" key="2">
    <source>
        <dbReference type="Proteomes" id="UP000823775"/>
    </source>
</evidence>
<organism evidence="1 2">
    <name type="scientific">Datura stramonium</name>
    <name type="common">Jimsonweed</name>
    <name type="synonym">Common thornapple</name>
    <dbReference type="NCBI Taxonomy" id="4076"/>
    <lineage>
        <taxon>Eukaryota</taxon>
        <taxon>Viridiplantae</taxon>
        <taxon>Streptophyta</taxon>
        <taxon>Embryophyta</taxon>
        <taxon>Tracheophyta</taxon>
        <taxon>Spermatophyta</taxon>
        <taxon>Magnoliopsida</taxon>
        <taxon>eudicotyledons</taxon>
        <taxon>Gunneridae</taxon>
        <taxon>Pentapetalae</taxon>
        <taxon>asterids</taxon>
        <taxon>lamiids</taxon>
        <taxon>Solanales</taxon>
        <taxon>Solanaceae</taxon>
        <taxon>Solanoideae</taxon>
        <taxon>Datureae</taxon>
        <taxon>Datura</taxon>
    </lineage>
</organism>
<evidence type="ECO:0000313" key="1">
    <source>
        <dbReference type="EMBL" id="MCD9646882.1"/>
    </source>
</evidence>
<reference evidence="1 2" key="1">
    <citation type="journal article" date="2021" name="BMC Genomics">
        <title>Datura genome reveals duplications of psychoactive alkaloid biosynthetic genes and high mutation rate following tissue culture.</title>
        <authorList>
            <person name="Rajewski A."/>
            <person name="Carter-House D."/>
            <person name="Stajich J."/>
            <person name="Litt A."/>
        </authorList>
    </citation>
    <scope>NUCLEOTIDE SEQUENCE [LARGE SCALE GENOMIC DNA]</scope>
    <source>
        <strain evidence="1">AR-01</strain>
    </source>
</reference>
<protein>
    <submittedName>
        <fullName evidence="1">Uncharacterized protein</fullName>
    </submittedName>
</protein>
<comment type="caution">
    <text evidence="1">The sequence shown here is derived from an EMBL/GenBank/DDBJ whole genome shotgun (WGS) entry which is preliminary data.</text>
</comment>
<dbReference type="EMBL" id="JACEIK010004944">
    <property type="protein sequence ID" value="MCD9646882.1"/>
    <property type="molecule type" value="Genomic_DNA"/>
</dbReference>
<keyword evidence="2" id="KW-1185">Reference proteome</keyword>